<dbReference type="AlphaFoldDB" id="A0A1M5XWZ5"/>
<organism evidence="2 3">
    <name type="scientific">Ferrimonas marina</name>
    <dbReference type="NCBI Taxonomy" id="299255"/>
    <lineage>
        <taxon>Bacteria</taxon>
        <taxon>Pseudomonadati</taxon>
        <taxon>Pseudomonadota</taxon>
        <taxon>Gammaproteobacteria</taxon>
        <taxon>Alteromonadales</taxon>
        <taxon>Ferrimonadaceae</taxon>
        <taxon>Ferrimonas</taxon>
    </lineage>
</organism>
<dbReference type="EMBL" id="FQXG01000006">
    <property type="protein sequence ID" value="SHI04094.1"/>
    <property type="molecule type" value="Genomic_DNA"/>
</dbReference>
<dbReference type="STRING" id="299255.SAMN02745129_3756"/>
<dbReference type="RefSeq" id="WP_067664983.1">
    <property type="nucleotide sequence ID" value="NZ_FQXG01000006.1"/>
</dbReference>
<sequence length="172" mass="19459">MTPWMALLLVALLSGCSSYVRTTATPRVDCHTELASIEQLYHRALTQFEANPNLHDFPKYFQHFDHVPSDDGVLRYRVSHDQPYHLTDPQAHWGSKLYRLMRHTLRLEGKAPYHLRQSMVFQWRQGSYLGHQVEAPKCFLGNQALTSCDGAVTAELATGVTAELPSHSGAQL</sequence>
<accession>A0A1M5XWZ5</accession>
<reference evidence="2 3" key="1">
    <citation type="submission" date="2016-11" db="EMBL/GenBank/DDBJ databases">
        <authorList>
            <person name="Jaros S."/>
            <person name="Januszkiewicz K."/>
            <person name="Wedrychowicz H."/>
        </authorList>
    </citation>
    <scope>NUCLEOTIDE SEQUENCE [LARGE SCALE GENOMIC DNA]</scope>
    <source>
        <strain evidence="2 3">DSM 16917</strain>
    </source>
</reference>
<protein>
    <submittedName>
        <fullName evidence="2">Uncharacterized protein</fullName>
    </submittedName>
</protein>
<gene>
    <name evidence="2" type="ORF">SAMN02745129_3756</name>
</gene>
<feature type="chain" id="PRO_5009915107" evidence="1">
    <location>
        <begin position="23"/>
        <end position="172"/>
    </location>
</feature>
<keyword evidence="1" id="KW-0732">Signal</keyword>
<proteinExistence type="predicted"/>
<evidence type="ECO:0000313" key="2">
    <source>
        <dbReference type="EMBL" id="SHI04094.1"/>
    </source>
</evidence>
<evidence type="ECO:0000313" key="3">
    <source>
        <dbReference type="Proteomes" id="UP000184268"/>
    </source>
</evidence>
<keyword evidence="3" id="KW-1185">Reference proteome</keyword>
<name>A0A1M5XWZ5_9GAMM</name>
<feature type="signal peptide" evidence="1">
    <location>
        <begin position="1"/>
        <end position="22"/>
    </location>
</feature>
<evidence type="ECO:0000256" key="1">
    <source>
        <dbReference type="SAM" id="SignalP"/>
    </source>
</evidence>
<dbReference type="Proteomes" id="UP000184268">
    <property type="component" value="Unassembled WGS sequence"/>
</dbReference>